<accession>A0ABV6VQD7</accession>
<evidence type="ECO:0000313" key="3">
    <source>
        <dbReference type="Proteomes" id="UP001592531"/>
    </source>
</evidence>
<keyword evidence="3" id="KW-1185">Reference proteome</keyword>
<feature type="transmembrane region" description="Helical" evidence="1">
    <location>
        <begin position="142"/>
        <end position="165"/>
    </location>
</feature>
<sequence>MGGDPVVWPQIPRTDAPHTAVTASLSTLAYRDAKVTDLTGIHEATNHKDGHFVLFTANLGEAFCRAVMKRTLGAERKPLVPSIGTDPRLVVEHCVAAEALRHERDKRLTVVALLTGVLFLPGFLLWLLAFEVRRRSSPERRSLYGGAVMTVVVLLAVLFAWRPFAHGYAGLYVRVMMLVPVLGWFIAFRFCLRTAEQLRERWNAVLDGSGVGPIVRDAVPIGPGDARAEELRKGLEALADEQDTNVAHYAGPKGILEMGVRWGSWTLAENLDPREGVTEIRAFHPWDVVRKIEDRLKLMTRTTMADNGIPQMKVGHWVVESIPPGADEIGRAYGADRMDGHRMRPAAIADLANDNTLGQNLRHYLGAQTVLWNGKLVVSLLIKATLLDHILRVEMTGYAMGPMAPMFDKKAKPEEKQVAKTGKFWEERTVHQPIMTSDEVVRLALRAPFTWPFGQSMLDWLGGTLKLPEPFGLRSAWANTPWSNRFMADDALQLALPVLRAVHQATIQFLADHDVDVDRFKFRAQILGAEVQGGRPSRVDEYDV</sequence>
<gene>
    <name evidence="2" type="ORF">ACEZDE_04790</name>
</gene>
<keyword evidence="1" id="KW-0812">Transmembrane</keyword>
<reference evidence="2 3" key="1">
    <citation type="submission" date="2024-09" db="EMBL/GenBank/DDBJ databases">
        <authorList>
            <person name="Lee S.D."/>
        </authorList>
    </citation>
    <scope>NUCLEOTIDE SEQUENCE [LARGE SCALE GENOMIC DNA]</scope>
    <source>
        <strain evidence="2 3">N8-3</strain>
    </source>
</reference>
<name>A0ABV6VQD7_9ACTN</name>
<proteinExistence type="predicted"/>
<keyword evidence="1" id="KW-1133">Transmembrane helix</keyword>
<dbReference type="RefSeq" id="WP_380532618.1">
    <property type="nucleotide sequence ID" value="NZ_JBHFAB010000003.1"/>
</dbReference>
<dbReference type="EMBL" id="JBHFAB010000003">
    <property type="protein sequence ID" value="MFC1415954.1"/>
    <property type="molecule type" value="Genomic_DNA"/>
</dbReference>
<dbReference type="Proteomes" id="UP001592531">
    <property type="component" value="Unassembled WGS sequence"/>
</dbReference>
<feature type="transmembrane region" description="Helical" evidence="1">
    <location>
        <begin position="108"/>
        <end position="130"/>
    </location>
</feature>
<feature type="transmembrane region" description="Helical" evidence="1">
    <location>
        <begin position="171"/>
        <end position="192"/>
    </location>
</feature>
<organism evidence="2 3">
    <name type="scientific">Streptacidiphilus cavernicola</name>
    <dbReference type="NCBI Taxonomy" id="3342716"/>
    <lineage>
        <taxon>Bacteria</taxon>
        <taxon>Bacillati</taxon>
        <taxon>Actinomycetota</taxon>
        <taxon>Actinomycetes</taxon>
        <taxon>Kitasatosporales</taxon>
        <taxon>Streptomycetaceae</taxon>
        <taxon>Streptacidiphilus</taxon>
    </lineage>
</organism>
<evidence type="ECO:0000313" key="2">
    <source>
        <dbReference type="EMBL" id="MFC1415954.1"/>
    </source>
</evidence>
<protein>
    <submittedName>
        <fullName evidence="2">Uncharacterized protein</fullName>
    </submittedName>
</protein>
<keyword evidence="1" id="KW-0472">Membrane</keyword>
<evidence type="ECO:0000256" key="1">
    <source>
        <dbReference type="SAM" id="Phobius"/>
    </source>
</evidence>
<comment type="caution">
    <text evidence="2">The sequence shown here is derived from an EMBL/GenBank/DDBJ whole genome shotgun (WGS) entry which is preliminary data.</text>
</comment>